<name>A0A382YQ79_9ZZZZ</name>
<sequence>VSGNTKTKLRSLVFPGWGEQILGESKRAHSFFKREAALWLFYIGSMKTANWYKSD</sequence>
<dbReference type="AlphaFoldDB" id="A0A382YQ79"/>
<protein>
    <submittedName>
        <fullName evidence="1">Uncharacterized protein</fullName>
    </submittedName>
</protein>
<gene>
    <name evidence="1" type="ORF">METZ01_LOCUS438055</name>
</gene>
<feature type="non-terminal residue" evidence="1">
    <location>
        <position position="1"/>
    </location>
</feature>
<reference evidence="1" key="1">
    <citation type="submission" date="2018-05" db="EMBL/GenBank/DDBJ databases">
        <authorList>
            <person name="Lanie J.A."/>
            <person name="Ng W.-L."/>
            <person name="Kazmierczak K.M."/>
            <person name="Andrzejewski T.M."/>
            <person name="Davidsen T.M."/>
            <person name="Wayne K.J."/>
            <person name="Tettelin H."/>
            <person name="Glass J.I."/>
            <person name="Rusch D."/>
            <person name="Podicherti R."/>
            <person name="Tsui H.-C.T."/>
            <person name="Winkler M.E."/>
        </authorList>
    </citation>
    <scope>NUCLEOTIDE SEQUENCE</scope>
</reference>
<organism evidence="1">
    <name type="scientific">marine metagenome</name>
    <dbReference type="NCBI Taxonomy" id="408172"/>
    <lineage>
        <taxon>unclassified sequences</taxon>
        <taxon>metagenomes</taxon>
        <taxon>ecological metagenomes</taxon>
    </lineage>
</organism>
<feature type="non-terminal residue" evidence="1">
    <location>
        <position position="55"/>
    </location>
</feature>
<evidence type="ECO:0000313" key="1">
    <source>
        <dbReference type="EMBL" id="SVD85201.1"/>
    </source>
</evidence>
<accession>A0A382YQ79</accession>
<dbReference type="EMBL" id="UINC01177513">
    <property type="protein sequence ID" value="SVD85201.1"/>
    <property type="molecule type" value="Genomic_DNA"/>
</dbReference>
<proteinExistence type="predicted"/>